<dbReference type="Proteomes" id="UP000299102">
    <property type="component" value="Unassembled WGS sequence"/>
</dbReference>
<evidence type="ECO:0000313" key="1">
    <source>
        <dbReference type="EMBL" id="GBP18776.1"/>
    </source>
</evidence>
<sequence>MSSYRVGGRRKSITAKYQLAHKEMVKHTSAVDNSIELSKYNYGRFESLTTKQCSCETPPVDYSRPECDSPAPRARAAVYANG</sequence>
<dbReference type="EMBL" id="BGZK01000101">
    <property type="protein sequence ID" value="GBP18776.1"/>
    <property type="molecule type" value="Genomic_DNA"/>
</dbReference>
<protein>
    <submittedName>
        <fullName evidence="1">Uncharacterized protein</fullName>
    </submittedName>
</protein>
<accession>A0A4C1TYV4</accession>
<name>A0A4C1TYV4_EUMVA</name>
<dbReference type="AlphaFoldDB" id="A0A4C1TYV4"/>
<keyword evidence="2" id="KW-1185">Reference proteome</keyword>
<dbReference type="OrthoDB" id="6929431at2759"/>
<organism evidence="1 2">
    <name type="scientific">Eumeta variegata</name>
    <name type="common">Bagworm moth</name>
    <name type="synonym">Eumeta japonica</name>
    <dbReference type="NCBI Taxonomy" id="151549"/>
    <lineage>
        <taxon>Eukaryota</taxon>
        <taxon>Metazoa</taxon>
        <taxon>Ecdysozoa</taxon>
        <taxon>Arthropoda</taxon>
        <taxon>Hexapoda</taxon>
        <taxon>Insecta</taxon>
        <taxon>Pterygota</taxon>
        <taxon>Neoptera</taxon>
        <taxon>Endopterygota</taxon>
        <taxon>Lepidoptera</taxon>
        <taxon>Glossata</taxon>
        <taxon>Ditrysia</taxon>
        <taxon>Tineoidea</taxon>
        <taxon>Psychidae</taxon>
        <taxon>Oiketicinae</taxon>
        <taxon>Eumeta</taxon>
    </lineage>
</organism>
<comment type="caution">
    <text evidence="1">The sequence shown here is derived from an EMBL/GenBank/DDBJ whole genome shotgun (WGS) entry which is preliminary data.</text>
</comment>
<evidence type="ECO:0000313" key="2">
    <source>
        <dbReference type="Proteomes" id="UP000299102"/>
    </source>
</evidence>
<proteinExistence type="predicted"/>
<reference evidence="1 2" key="1">
    <citation type="journal article" date="2019" name="Commun. Biol.">
        <title>The bagworm genome reveals a unique fibroin gene that provides high tensile strength.</title>
        <authorList>
            <person name="Kono N."/>
            <person name="Nakamura H."/>
            <person name="Ohtoshi R."/>
            <person name="Tomita M."/>
            <person name="Numata K."/>
            <person name="Arakawa K."/>
        </authorList>
    </citation>
    <scope>NUCLEOTIDE SEQUENCE [LARGE SCALE GENOMIC DNA]</scope>
</reference>
<gene>
    <name evidence="1" type="ORF">EVAR_93204_1</name>
</gene>